<dbReference type="Gene3D" id="3.40.190.10">
    <property type="entry name" value="Periplasmic binding protein-like II"/>
    <property type="match status" value="1"/>
</dbReference>
<dbReference type="SUPFAM" id="SSF53850">
    <property type="entry name" value="Periplasmic binding protein-like II"/>
    <property type="match status" value="1"/>
</dbReference>
<dbReference type="RefSeq" id="WP_313838583.1">
    <property type="nucleotide sequence ID" value="NZ_JASTZZ010000001.1"/>
</dbReference>
<keyword evidence="3 4" id="KW-0732">Signal</keyword>
<dbReference type="CDD" id="cd13585">
    <property type="entry name" value="PBP2_TMBP_like"/>
    <property type="match status" value="1"/>
</dbReference>
<evidence type="ECO:0000256" key="3">
    <source>
        <dbReference type="ARBA" id="ARBA00022729"/>
    </source>
</evidence>
<evidence type="ECO:0000313" key="5">
    <source>
        <dbReference type="EMBL" id="MDT7509093.1"/>
    </source>
</evidence>
<dbReference type="PANTHER" id="PTHR30061:SF50">
    <property type="entry name" value="MALTOSE_MALTODEXTRIN-BINDING PERIPLASMIC PROTEIN"/>
    <property type="match status" value="1"/>
</dbReference>
<gene>
    <name evidence="5" type="ORF">QRX41_02995</name>
</gene>
<name>A0ABU3KFB7_9BIFI</name>
<feature type="signal peptide" evidence="4">
    <location>
        <begin position="1"/>
        <end position="29"/>
    </location>
</feature>
<dbReference type="InterPro" id="IPR006059">
    <property type="entry name" value="SBP"/>
</dbReference>
<evidence type="ECO:0000256" key="4">
    <source>
        <dbReference type="SAM" id="SignalP"/>
    </source>
</evidence>
<protein>
    <submittedName>
        <fullName evidence="5">Sugar ABC transporter substrate-binding protein</fullName>
    </submittedName>
</protein>
<dbReference type="Proteomes" id="UP001529481">
    <property type="component" value="Unassembled WGS sequence"/>
</dbReference>
<keyword evidence="2" id="KW-0813">Transport</keyword>
<sequence length="441" mass="47292">MVNPRTPISITKRLCLGLMASVLCIGQLAACGSSSEANTKNITADGTDDGTELVLWVRSDKESQAKNVVNLYNKSHKNSVKLKLVPSEDMEGKVGSSSQTDSLPDLLSGDVVRIPYWASEGIFSDITKQIKGLSNLKDLQQGHIDAGTVENRNYTLPFFTDVSVMVWNKDLYKQAGLDPEKGPATIQEFQQQAKAVAALDHEGVAGTYVGGQCGGADIFMLFPMVWASGDQVMNKEGTKSLLDGPSAKKVYEAYRDLAETKNGIGAGSKEENCSTWTTPFLNGKIGVMPYSGTAIASLIKNEQNGGFHFGVAPIPGTKEGKGSTFLGGDAIGISKDSKKTDQAWNFLKWLTGEKAQQGAFADKGDTAANLKVLKNGYSQSDPRIQIENSTLANGRTPVSPHFNEAFNASGSPWQILLQNQIWGDASKLEADNKAITAVLSQ</sequence>
<reference evidence="6" key="2">
    <citation type="submission" date="2023-07" db="EMBL/GenBank/DDBJ databases">
        <title>Bifidobacterium spp. in honeybee.</title>
        <authorList>
            <person name="Olofsson T."/>
        </authorList>
    </citation>
    <scope>NUCLEOTIDE SEQUENCE [LARGE SCALE GENOMIC DNA]</scope>
    <source>
        <strain evidence="6">H1HS16N</strain>
    </source>
</reference>
<keyword evidence="6" id="KW-1185">Reference proteome</keyword>
<accession>A0ABU3KFB7</accession>
<evidence type="ECO:0000313" key="6">
    <source>
        <dbReference type="Proteomes" id="UP001529481"/>
    </source>
</evidence>
<organism evidence="5 6">
    <name type="scientific">Bifidobacterium kimbladii</name>
    <dbReference type="NCBI Taxonomy" id="1293826"/>
    <lineage>
        <taxon>Bacteria</taxon>
        <taxon>Bacillati</taxon>
        <taxon>Actinomycetota</taxon>
        <taxon>Actinomycetes</taxon>
        <taxon>Bifidobacteriales</taxon>
        <taxon>Bifidobacteriaceae</taxon>
        <taxon>Bifidobacterium</taxon>
    </lineage>
</organism>
<dbReference type="PANTHER" id="PTHR30061">
    <property type="entry name" value="MALTOSE-BINDING PERIPLASMIC PROTEIN"/>
    <property type="match status" value="1"/>
</dbReference>
<dbReference type="Pfam" id="PF01547">
    <property type="entry name" value="SBP_bac_1"/>
    <property type="match status" value="1"/>
</dbReference>
<feature type="chain" id="PRO_5047022680" evidence="4">
    <location>
        <begin position="30"/>
        <end position="441"/>
    </location>
</feature>
<dbReference type="EMBL" id="JASTZZ010000001">
    <property type="protein sequence ID" value="MDT7509093.1"/>
    <property type="molecule type" value="Genomic_DNA"/>
</dbReference>
<proteinExistence type="inferred from homology"/>
<comment type="caution">
    <text evidence="5">The sequence shown here is derived from an EMBL/GenBank/DDBJ whole genome shotgun (WGS) entry which is preliminary data.</text>
</comment>
<evidence type="ECO:0000256" key="2">
    <source>
        <dbReference type="ARBA" id="ARBA00022448"/>
    </source>
</evidence>
<evidence type="ECO:0000256" key="1">
    <source>
        <dbReference type="ARBA" id="ARBA00008520"/>
    </source>
</evidence>
<comment type="similarity">
    <text evidence="1">Belongs to the bacterial solute-binding protein 1 family.</text>
</comment>
<reference evidence="5 6" key="1">
    <citation type="submission" date="2023-06" db="EMBL/GenBank/DDBJ databases">
        <authorList>
            <person name="Pascarelli S."/>
        </authorList>
    </citation>
    <scope>NUCLEOTIDE SEQUENCE [LARGE SCALE GENOMIC DNA]</scope>
    <source>
        <strain evidence="5 6">H1HS16N</strain>
    </source>
</reference>